<evidence type="ECO:0000256" key="6">
    <source>
        <dbReference type="SAM" id="Coils"/>
    </source>
</evidence>
<dbReference type="InterPro" id="IPR003593">
    <property type="entry name" value="AAA+_ATPase"/>
</dbReference>
<gene>
    <name evidence="8" type="ordered locus">Psta_0276</name>
</gene>
<dbReference type="PANTHER" id="PTHR32071">
    <property type="entry name" value="TRANSCRIPTIONAL REGULATORY PROTEIN"/>
    <property type="match status" value="1"/>
</dbReference>
<reference evidence="8 9" key="1">
    <citation type="journal article" date="2009" name="Stand. Genomic Sci.">
        <title>Complete genome sequence of Pirellula staleyi type strain (ATCC 27377).</title>
        <authorList>
            <person name="Clum A."/>
            <person name="Tindall B.J."/>
            <person name="Sikorski J."/>
            <person name="Ivanova N."/>
            <person name="Mavrommatis K."/>
            <person name="Lucas S."/>
            <person name="Glavina del Rio T."/>
            <person name="Nolan M."/>
            <person name="Chen F."/>
            <person name="Tice H."/>
            <person name="Pitluck S."/>
            <person name="Cheng J.F."/>
            <person name="Chertkov O."/>
            <person name="Brettin T."/>
            <person name="Han C."/>
            <person name="Detter J.C."/>
            <person name="Kuske C."/>
            <person name="Bruce D."/>
            <person name="Goodwin L."/>
            <person name="Ovchinikova G."/>
            <person name="Pati A."/>
            <person name="Mikhailova N."/>
            <person name="Chen A."/>
            <person name="Palaniappan K."/>
            <person name="Land M."/>
            <person name="Hauser L."/>
            <person name="Chang Y.J."/>
            <person name="Jeffries C.D."/>
            <person name="Chain P."/>
            <person name="Rohde M."/>
            <person name="Goker M."/>
            <person name="Bristow J."/>
            <person name="Eisen J.A."/>
            <person name="Markowitz V."/>
            <person name="Hugenholtz P."/>
            <person name="Kyrpides N.C."/>
            <person name="Klenk H.P."/>
            <person name="Lapidus A."/>
        </authorList>
    </citation>
    <scope>NUCLEOTIDE SEQUENCE [LARGE SCALE GENOMIC DNA]</scope>
    <source>
        <strain evidence="9">ATCC 27377 / DSM 6068 / ICPB 4128</strain>
    </source>
</reference>
<dbReference type="GO" id="GO:0005524">
    <property type="term" value="F:ATP binding"/>
    <property type="evidence" value="ECO:0007669"/>
    <property type="project" value="UniProtKB-KW"/>
</dbReference>
<keyword evidence="4" id="KW-0238">DNA-binding</keyword>
<dbReference type="STRING" id="530564.Psta_0276"/>
<dbReference type="eggNOG" id="COG2203">
    <property type="taxonomic scope" value="Bacteria"/>
</dbReference>
<dbReference type="GO" id="GO:0006355">
    <property type="term" value="P:regulation of DNA-templated transcription"/>
    <property type="evidence" value="ECO:0007669"/>
    <property type="project" value="InterPro"/>
</dbReference>
<evidence type="ECO:0000313" key="8">
    <source>
        <dbReference type="EMBL" id="ADB14971.1"/>
    </source>
</evidence>
<dbReference type="PROSITE" id="PS00688">
    <property type="entry name" value="SIGMA54_INTERACT_3"/>
    <property type="match status" value="1"/>
</dbReference>
<dbReference type="InterPro" id="IPR027417">
    <property type="entry name" value="P-loop_NTPase"/>
</dbReference>
<dbReference type="KEGG" id="psl:Psta_0276"/>
<evidence type="ECO:0000256" key="4">
    <source>
        <dbReference type="ARBA" id="ARBA00023125"/>
    </source>
</evidence>
<evidence type="ECO:0000313" key="9">
    <source>
        <dbReference type="Proteomes" id="UP000001887"/>
    </source>
</evidence>
<dbReference type="SUPFAM" id="SSF55781">
    <property type="entry name" value="GAF domain-like"/>
    <property type="match status" value="1"/>
</dbReference>
<proteinExistence type="predicted"/>
<dbReference type="Pfam" id="PF25601">
    <property type="entry name" value="AAA_lid_14"/>
    <property type="match status" value="1"/>
</dbReference>
<dbReference type="Pfam" id="PF01590">
    <property type="entry name" value="GAF"/>
    <property type="match status" value="1"/>
</dbReference>
<dbReference type="PROSITE" id="PS50045">
    <property type="entry name" value="SIGMA54_INTERACT_4"/>
    <property type="match status" value="1"/>
</dbReference>
<dbReference type="Proteomes" id="UP000001887">
    <property type="component" value="Chromosome"/>
</dbReference>
<keyword evidence="6" id="KW-0175">Coiled coil</keyword>
<keyword evidence="3" id="KW-0805">Transcription regulation</keyword>
<dbReference type="Gene3D" id="1.10.10.60">
    <property type="entry name" value="Homeodomain-like"/>
    <property type="match status" value="1"/>
</dbReference>
<dbReference type="Gene3D" id="3.40.50.300">
    <property type="entry name" value="P-loop containing nucleotide triphosphate hydrolases"/>
    <property type="match status" value="1"/>
</dbReference>
<dbReference type="InterPro" id="IPR025662">
    <property type="entry name" value="Sigma_54_int_dom_ATP-bd_1"/>
</dbReference>
<name>D2R1I6_PIRSD</name>
<dbReference type="InterPro" id="IPR025944">
    <property type="entry name" value="Sigma_54_int_dom_CS"/>
</dbReference>
<sequence>MTKSLESTGIVGDPKRLLLDLAGHHRLSDLLPLAVRRLADGSAVALVRIWLIQPPHSDDCANCRFATECQNRERCLHLVASAGRSLTGTPATWERLDGTFRRFPVGVRKVGQIAKTGRSLEVADVAHDHGWAADRTWISNERIASFAGHPLLHRGEVLGVLGLFARQSPGESCFEWLRMIADHLAAAIANARALDEIDSLKKRLEQENEYLREEVQQITSFGDLIGQSPSLQATTRQIELVAPTDSAVLILGESGTGKEVVARELHRRSRRADRPLIKVNCAAIPRELYESEFFGHAKGSFTGALRDRAGRFELADRGTLFLDEIGEIPLDLQAKLLRVLQEGELERIGEERTRRIDVRIIAATNRNLRTEAEAGRFRQDLFYRLSVFPMELPPLRKRVEDIPLLAEHYLDRFSRQLGRPRPRLTLAHVQDLQRYPWPGNVRELQHVLERACIVATDGKLQFDFPKDQLKRREEPAEPSSPQHILTAAELRELEASNIRKALAASNGKIYGKNGAASRLAMKPTTLASRIKALGIRLIH</sequence>
<keyword evidence="1" id="KW-0547">Nucleotide-binding</keyword>
<protein>
    <submittedName>
        <fullName evidence="8">Sigma 54 interacting domain protein</fullName>
    </submittedName>
</protein>
<evidence type="ECO:0000256" key="2">
    <source>
        <dbReference type="ARBA" id="ARBA00022840"/>
    </source>
</evidence>
<dbReference type="CDD" id="cd00009">
    <property type="entry name" value="AAA"/>
    <property type="match status" value="1"/>
</dbReference>
<dbReference type="GO" id="GO:0003677">
    <property type="term" value="F:DNA binding"/>
    <property type="evidence" value="ECO:0007669"/>
    <property type="project" value="UniProtKB-KW"/>
</dbReference>
<dbReference type="PANTHER" id="PTHR32071:SF57">
    <property type="entry name" value="C4-DICARBOXYLATE TRANSPORT TRANSCRIPTIONAL REGULATORY PROTEIN DCTD"/>
    <property type="match status" value="1"/>
</dbReference>
<evidence type="ECO:0000256" key="1">
    <source>
        <dbReference type="ARBA" id="ARBA00022741"/>
    </source>
</evidence>
<feature type="coiled-coil region" evidence="6">
    <location>
        <begin position="190"/>
        <end position="221"/>
    </location>
</feature>
<organism evidence="8 9">
    <name type="scientific">Pirellula staleyi (strain ATCC 27377 / DSM 6068 / ICPB 4128)</name>
    <name type="common">Pirella staleyi</name>
    <dbReference type="NCBI Taxonomy" id="530564"/>
    <lineage>
        <taxon>Bacteria</taxon>
        <taxon>Pseudomonadati</taxon>
        <taxon>Planctomycetota</taxon>
        <taxon>Planctomycetia</taxon>
        <taxon>Pirellulales</taxon>
        <taxon>Pirellulaceae</taxon>
        <taxon>Pirellula</taxon>
    </lineage>
</organism>
<dbReference type="Gene3D" id="3.30.450.40">
    <property type="match status" value="1"/>
</dbReference>
<dbReference type="InterPro" id="IPR058031">
    <property type="entry name" value="AAA_lid_NorR"/>
</dbReference>
<dbReference type="OrthoDB" id="9807827at2"/>
<evidence type="ECO:0000256" key="5">
    <source>
        <dbReference type="ARBA" id="ARBA00023163"/>
    </source>
</evidence>
<dbReference type="InterPro" id="IPR002078">
    <property type="entry name" value="Sigma_54_int"/>
</dbReference>
<dbReference type="Gene3D" id="1.10.8.60">
    <property type="match status" value="1"/>
</dbReference>
<dbReference type="SMART" id="SM00382">
    <property type="entry name" value="AAA"/>
    <property type="match status" value="1"/>
</dbReference>
<evidence type="ECO:0000256" key="3">
    <source>
        <dbReference type="ARBA" id="ARBA00023015"/>
    </source>
</evidence>
<dbReference type="SMART" id="SM00065">
    <property type="entry name" value="GAF"/>
    <property type="match status" value="1"/>
</dbReference>
<dbReference type="HOGENOM" id="CLU_000445_95_3_0"/>
<dbReference type="SUPFAM" id="SSF52540">
    <property type="entry name" value="P-loop containing nucleoside triphosphate hydrolases"/>
    <property type="match status" value="1"/>
</dbReference>
<dbReference type="EMBL" id="CP001848">
    <property type="protein sequence ID" value="ADB14971.1"/>
    <property type="molecule type" value="Genomic_DNA"/>
</dbReference>
<dbReference type="PROSITE" id="PS00675">
    <property type="entry name" value="SIGMA54_INTERACT_1"/>
    <property type="match status" value="1"/>
</dbReference>
<dbReference type="InterPro" id="IPR003018">
    <property type="entry name" value="GAF"/>
</dbReference>
<keyword evidence="5" id="KW-0804">Transcription</keyword>
<accession>D2R1I6</accession>
<dbReference type="eggNOG" id="COG3829">
    <property type="taxonomic scope" value="Bacteria"/>
</dbReference>
<keyword evidence="2" id="KW-0067">ATP-binding</keyword>
<dbReference type="InterPro" id="IPR029016">
    <property type="entry name" value="GAF-like_dom_sf"/>
</dbReference>
<dbReference type="FunFam" id="3.40.50.300:FF:000006">
    <property type="entry name" value="DNA-binding transcriptional regulator NtrC"/>
    <property type="match status" value="1"/>
</dbReference>
<feature type="domain" description="Sigma-54 factor interaction" evidence="7">
    <location>
        <begin position="224"/>
        <end position="453"/>
    </location>
</feature>
<dbReference type="AlphaFoldDB" id="D2R1I6"/>
<dbReference type="Pfam" id="PF00158">
    <property type="entry name" value="Sigma54_activat"/>
    <property type="match status" value="1"/>
</dbReference>
<evidence type="ECO:0000259" key="7">
    <source>
        <dbReference type="PROSITE" id="PS50045"/>
    </source>
</evidence>
<keyword evidence="9" id="KW-1185">Reference proteome</keyword>